<protein>
    <recommendedName>
        <fullName evidence="3">Ava_C0101 and related proteins</fullName>
    </recommendedName>
</protein>
<dbReference type="Proteomes" id="UP000583800">
    <property type="component" value="Unassembled WGS sequence"/>
</dbReference>
<sequence length="318" mass="35232">MDLFPVMALSEWQGTKATLHRFCQIVGKIRLESAVRRNHWWNAPFHLTGRGITTRPMGQADGNPIFTIDFDFVAHRLVVTRLDGREVSFPLYGLSVAAFFDATMRALADLGIRVELPVPRPFDLPDADRPFADDTEHAAYDPVLVTRYWQVLSQVNLLLEEFAAEFAGKISPVHHFWHTFDIACTRFGERRIDQPPEADPVTREAYSREVISSGFWFGDDAFPEPAFYSYTAPEPAGLDREPLEPAAARWITQRGGHLAVLRHADARAAADPRAAVLAFYDSAYRAGAGLAGWDVARLACPGGVTDPLAASPAAGERV</sequence>
<evidence type="ECO:0008006" key="3">
    <source>
        <dbReference type="Google" id="ProtNLM"/>
    </source>
</evidence>
<keyword evidence="2" id="KW-1185">Reference proteome</keyword>
<dbReference type="EMBL" id="JACHJB010000001">
    <property type="protein sequence ID" value="MBB6344465.1"/>
    <property type="molecule type" value="Genomic_DNA"/>
</dbReference>
<name>A0A7X0EX51_9ACTN</name>
<evidence type="ECO:0000313" key="1">
    <source>
        <dbReference type="EMBL" id="MBB6344465.1"/>
    </source>
</evidence>
<reference evidence="1 2" key="1">
    <citation type="submission" date="2020-08" db="EMBL/GenBank/DDBJ databases">
        <title>Sequencing the genomes of 1000 actinobacteria strains.</title>
        <authorList>
            <person name="Klenk H.-P."/>
        </authorList>
    </citation>
    <scope>NUCLEOTIDE SEQUENCE [LARGE SCALE GENOMIC DNA]</scope>
    <source>
        <strain evidence="1 2">DSM 45913</strain>
    </source>
</reference>
<accession>A0A7X0EX51</accession>
<dbReference type="AlphaFoldDB" id="A0A7X0EX51"/>
<gene>
    <name evidence="1" type="ORF">FHU36_000974</name>
</gene>
<proteinExistence type="predicted"/>
<dbReference type="InterPro" id="IPR046038">
    <property type="entry name" value="DUF5996"/>
</dbReference>
<dbReference type="RefSeq" id="WP_185082575.1">
    <property type="nucleotide sequence ID" value="NZ_JACHJB010000001.1"/>
</dbReference>
<comment type="caution">
    <text evidence="1">The sequence shown here is derived from an EMBL/GenBank/DDBJ whole genome shotgun (WGS) entry which is preliminary data.</text>
</comment>
<organism evidence="1 2">
    <name type="scientific">Nonomuraea muscovyensis</name>
    <dbReference type="NCBI Taxonomy" id="1124761"/>
    <lineage>
        <taxon>Bacteria</taxon>
        <taxon>Bacillati</taxon>
        <taxon>Actinomycetota</taxon>
        <taxon>Actinomycetes</taxon>
        <taxon>Streptosporangiales</taxon>
        <taxon>Streptosporangiaceae</taxon>
        <taxon>Nonomuraea</taxon>
    </lineage>
</organism>
<evidence type="ECO:0000313" key="2">
    <source>
        <dbReference type="Proteomes" id="UP000583800"/>
    </source>
</evidence>
<dbReference type="Pfam" id="PF19459">
    <property type="entry name" value="DUF5996"/>
    <property type="match status" value="1"/>
</dbReference>